<evidence type="ECO:0000256" key="2">
    <source>
        <dbReference type="ARBA" id="ARBA00007193"/>
    </source>
</evidence>
<evidence type="ECO:0000256" key="8">
    <source>
        <dbReference type="ARBA" id="ARBA00023065"/>
    </source>
</evidence>
<dbReference type="Proteomes" id="UP000837857">
    <property type="component" value="Chromosome 3"/>
</dbReference>
<comment type="similarity">
    <text evidence="2 12">Belongs to the amiloride-sensitive sodium channel (TC 1.A.6) family.</text>
</comment>
<evidence type="ECO:0000256" key="11">
    <source>
        <dbReference type="ARBA" id="ARBA00023303"/>
    </source>
</evidence>
<protein>
    <recommendedName>
        <fullName evidence="16">Sodium channel protein Nach</fullName>
    </recommendedName>
</protein>
<evidence type="ECO:0000256" key="9">
    <source>
        <dbReference type="ARBA" id="ARBA00023136"/>
    </source>
</evidence>
<organism evidence="14 15">
    <name type="scientific">Iphiclides podalirius</name>
    <name type="common">scarce swallowtail</name>
    <dbReference type="NCBI Taxonomy" id="110791"/>
    <lineage>
        <taxon>Eukaryota</taxon>
        <taxon>Metazoa</taxon>
        <taxon>Ecdysozoa</taxon>
        <taxon>Arthropoda</taxon>
        <taxon>Hexapoda</taxon>
        <taxon>Insecta</taxon>
        <taxon>Pterygota</taxon>
        <taxon>Neoptera</taxon>
        <taxon>Endopterygota</taxon>
        <taxon>Lepidoptera</taxon>
        <taxon>Glossata</taxon>
        <taxon>Ditrysia</taxon>
        <taxon>Papilionoidea</taxon>
        <taxon>Papilionidae</taxon>
        <taxon>Papilioninae</taxon>
        <taxon>Iphiclides</taxon>
    </lineage>
</organism>
<dbReference type="PANTHER" id="PTHR11690:SF288">
    <property type="entry name" value="AMILORIDE-SENSITIVE NA+ CHANNEL-RELATED"/>
    <property type="match status" value="1"/>
</dbReference>
<evidence type="ECO:0000313" key="15">
    <source>
        <dbReference type="Proteomes" id="UP000837857"/>
    </source>
</evidence>
<keyword evidence="5 12" id="KW-0812">Transmembrane</keyword>
<evidence type="ECO:0000256" key="6">
    <source>
        <dbReference type="ARBA" id="ARBA00022989"/>
    </source>
</evidence>
<dbReference type="PANTHER" id="PTHR11690">
    <property type="entry name" value="AMILORIDE-SENSITIVE SODIUM CHANNEL-RELATED"/>
    <property type="match status" value="1"/>
</dbReference>
<dbReference type="Gene3D" id="1.10.287.770">
    <property type="entry name" value="YojJ-like"/>
    <property type="match status" value="1"/>
</dbReference>
<evidence type="ECO:0000256" key="3">
    <source>
        <dbReference type="ARBA" id="ARBA00022448"/>
    </source>
</evidence>
<keyword evidence="15" id="KW-1185">Reference proteome</keyword>
<comment type="subcellular location">
    <subcellularLocation>
        <location evidence="1">Membrane</location>
        <topology evidence="1">Multi-pass membrane protein</topology>
    </subcellularLocation>
</comment>
<evidence type="ECO:0000256" key="7">
    <source>
        <dbReference type="ARBA" id="ARBA00023053"/>
    </source>
</evidence>
<evidence type="ECO:0000256" key="4">
    <source>
        <dbReference type="ARBA" id="ARBA00022461"/>
    </source>
</evidence>
<dbReference type="EMBL" id="OW152815">
    <property type="protein sequence ID" value="CAH2063910.1"/>
    <property type="molecule type" value="Genomic_DNA"/>
</dbReference>
<sequence>MHLVKQTQSHALKNLARSKHRWQWTLILSILLICSIVVMWIWIERYLENPTYIVRLEASKMDTQFPAVMVFPEVAFAGHRIESFVKQLKYPPGLNKTYTRKVIPQLAAFFSPDVTYKLTDLENIQSILDYNSIDIETAGLNLTESCEESITRCRWQGDIVKCSQLFEMTLTAYGFCCIFNGRSLRRYMMNEQLQDKNLTVAQKLYKNSDFANGLMLVINQSQAKPFDVDISYKWLSIHGSQGYIDLPGNGTPITPGTELSASYSTDGLKVDEETVNLNKDLRRCRMSYESLQYFPIYHKKHCLFEREMKMAVSLCGCLKIGHLQLPGVPVCRAQNLLCARQATVSVGKCDNICPMTCDAEQDRVTLQTYDLDPNSSPYDSFYYDLDFSKITIVRVHAWNRNRKMFSRKPYFTRFQLFAQLGGVFSVFFGCSVLSILELAMVIRRAFWTWISTPRRFRGYN</sequence>
<keyword evidence="11 12" id="KW-0407">Ion channel</keyword>
<keyword evidence="8 12" id="KW-0406">Ion transport</keyword>
<feature type="non-terminal residue" evidence="14">
    <location>
        <position position="460"/>
    </location>
</feature>
<keyword evidence="10 12" id="KW-0739">Sodium transport</keyword>
<evidence type="ECO:0000313" key="14">
    <source>
        <dbReference type="EMBL" id="CAH2063910.1"/>
    </source>
</evidence>
<evidence type="ECO:0000256" key="1">
    <source>
        <dbReference type="ARBA" id="ARBA00004141"/>
    </source>
</evidence>
<evidence type="ECO:0000256" key="5">
    <source>
        <dbReference type="ARBA" id="ARBA00022692"/>
    </source>
</evidence>
<evidence type="ECO:0000256" key="10">
    <source>
        <dbReference type="ARBA" id="ARBA00023201"/>
    </source>
</evidence>
<gene>
    <name evidence="14" type="ORF">IPOD504_LOCUS12731</name>
</gene>
<keyword evidence="7" id="KW-0915">Sodium</keyword>
<keyword evidence="4 12" id="KW-0894">Sodium channel</keyword>
<name>A0ABN8IQW1_9NEOP</name>
<keyword evidence="9 13" id="KW-0472">Membrane</keyword>
<evidence type="ECO:0008006" key="16">
    <source>
        <dbReference type="Google" id="ProtNLM"/>
    </source>
</evidence>
<evidence type="ECO:0000256" key="13">
    <source>
        <dbReference type="SAM" id="Phobius"/>
    </source>
</evidence>
<dbReference type="Pfam" id="PF00858">
    <property type="entry name" value="ASC"/>
    <property type="match status" value="1"/>
</dbReference>
<keyword evidence="3 12" id="KW-0813">Transport</keyword>
<reference evidence="14" key="1">
    <citation type="submission" date="2022-03" db="EMBL/GenBank/DDBJ databases">
        <authorList>
            <person name="Martin H S."/>
        </authorList>
    </citation>
    <scope>NUCLEOTIDE SEQUENCE</scope>
</reference>
<dbReference type="InterPro" id="IPR001873">
    <property type="entry name" value="ENaC"/>
</dbReference>
<proteinExistence type="inferred from homology"/>
<keyword evidence="6 13" id="KW-1133">Transmembrane helix</keyword>
<feature type="transmembrane region" description="Helical" evidence="13">
    <location>
        <begin position="416"/>
        <end position="436"/>
    </location>
</feature>
<feature type="transmembrane region" description="Helical" evidence="13">
    <location>
        <begin position="21"/>
        <end position="43"/>
    </location>
</feature>
<accession>A0ABN8IQW1</accession>
<dbReference type="Gene3D" id="2.60.470.10">
    <property type="entry name" value="Acid-sensing ion channels like domains"/>
    <property type="match status" value="1"/>
</dbReference>
<evidence type="ECO:0000256" key="12">
    <source>
        <dbReference type="RuleBase" id="RU000679"/>
    </source>
</evidence>